<protein>
    <recommendedName>
        <fullName evidence="4">EamA-like transporter family</fullName>
    </recommendedName>
</protein>
<keyword evidence="3" id="KW-1185">Reference proteome</keyword>
<dbReference type="STRING" id="187979.ERS852385_02133"/>
<evidence type="ECO:0000256" key="1">
    <source>
        <dbReference type="SAM" id="Phobius"/>
    </source>
</evidence>
<reference evidence="2 3" key="1">
    <citation type="submission" date="2015-09" db="EMBL/GenBank/DDBJ databases">
        <authorList>
            <consortium name="Pathogen Informatics"/>
        </authorList>
    </citation>
    <scope>NUCLEOTIDE SEQUENCE [LARGE SCALE GENOMIC DNA]</scope>
    <source>
        <strain evidence="2 3">2789STDY5608828</strain>
    </source>
</reference>
<dbReference type="Proteomes" id="UP000095546">
    <property type="component" value="Unassembled WGS sequence"/>
</dbReference>
<feature type="transmembrane region" description="Helical" evidence="1">
    <location>
        <begin position="34"/>
        <end position="53"/>
    </location>
</feature>
<keyword evidence="1" id="KW-0812">Transmembrane</keyword>
<organism evidence="2 3">
    <name type="scientific">Mitsuokella jalaludinii</name>
    <dbReference type="NCBI Taxonomy" id="187979"/>
    <lineage>
        <taxon>Bacteria</taxon>
        <taxon>Bacillati</taxon>
        <taxon>Bacillota</taxon>
        <taxon>Negativicutes</taxon>
        <taxon>Selenomonadales</taxon>
        <taxon>Selenomonadaceae</taxon>
        <taxon>Mitsuokella</taxon>
    </lineage>
</organism>
<gene>
    <name evidence="2" type="ORF">ERS852385_02133</name>
</gene>
<keyword evidence="1" id="KW-0472">Membrane</keyword>
<feature type="transmembrane region" description="Helical" evidence="1">
    <location>
        <begin position="98"/>
        <end position="115"/>
    </location>
</feature>
<proteinExistence type="predicted"/>
<feature type="transmembrane region" description="Helical" evidence="1">
    <location>
        <begin position="65"/>
        <end position="86"/>
    </location>
</feature>
<dbReference type="RefSeq" id="WP_055162955.1">
    <property type="nucleotide sequence ID" value="NZ_CABIWZ010000028.1"/>
</dbReference>
<accession>A0A174C9F0</accession>
<dbReference type="AlphaFoldDB" id="A0A174C9F0"/>
<dbReference type="EMBL" id="CYYU01000028">
    <property type="protein sequence ID" value="CUO10161.1"/>
    <property type="molecule type" value="Genomic_DNA"/>
</dbReference>
<name>A0A174C9F0_9FIRM</name>
<feature type="transmembrane region" description="Helical" evidence="1">
    <location>
        <begin position="6"/>
        <end position="22"/>
    </location>
</feature>
<dbReference type="OrthoDB" id="2294582at2"/>
<sequence length="140" mass="15120">MSLTYWIPFFIVVLGNIGYHVVAKATSVSAPPFLALSVTYLVSFLLCAAAYVVTGPSLRQDLSALNWASAAWGLTLVAVEFGYILLYRAGWKISMASLLANVSVALLLAGIGLLLYKDVLLPRQIIGIILCLIGVFFLRP</sequence>
<evidence type="ECO:0000313" key="2">
    <source>
        <dbReference type="EMBL" id="CUO10161.1"/>
    </source>
</evidence>
<evidence type="ECO:0008006" key="4">
    <source>
        <dbReference type="Google" id="ProtNLM"/>
    </source>
</evidence>
<keyword evidence="1" id="KW-1133">Transmembrane helix</keyword>
<feature type="transmembrane region" description="Helical" evidence="1">
    <location>
        <begin position="121"/>
        <end position="138"/>
    </location>
</feature>
<evidence type="ECO:0000313" key="3">
    <source>
        <dbReference type="Proteomes" id="UP000095546"/>
    </source>
</evidence>